<evidence type="ECO:0000256" key="1">
    <source>
        <dbReference type="SAM" id="MobiDB-lite"/>
    </source>
</evidence>
<dbReference type="VEuPathDB" id="CryptoDB:Vbra_4170"/>
<keyword evidence="3" id="KW-1185">Reference proteome</keyword>
<sequence>MQRALGLHRLPPRPPVRVDEPVDRDAAADGSTSAFLDDDNNYEGDEAAIGEMGALQEGVDYNLNSLLEFNAQVQQVMKELEEIEGQGNDRSGRGDYVERFPTGRAVVRDPRVPPLLTDDPEPVGRASGARRSCRAKITVNKSSESPTRRTNDARVERITAGLRRSALPRPPPAPPSLTPLPFPVAGGGSSNQQKRHRNRHGQAHSGDMGSMGGGEADGRRLALLPRFEEDRLHEMVFRQLGIDDLP</sequence>
<feature type="compositionally biased region" description="Basic and acidic residues" evidence="1">
    <location>
        <begin position="146"/>
        <end position="157"/>
    </location>
</feature>
<evidence type="ECO:0000313" key="2">
    <source>
        <dbReference type="EMBL" id="CEM07766.1"/>
    </source>
</evidence>
<evidence type="ECO:0000313" key="3">
    <source>
        <dbReference type="Proteomes" id="UP000041254"/>
    </source>
</evidence>
<feature type="compositionally biased region" description="Basic and acidic residues" evidence="1">
    <location>
        <begin position="16"/>
        <end position="27"/>
    </location>
</feature>
<gene>
    <name evidence="2" type="ORF">Vbra_4170</name>
</gene>
<protein>
    <submittedName>
        <fullName evidence="2">Uncharacterized protein</fullName>
    </submittedName>
</protein>
<accession>A0A0G4F5X1</accession>
<proteinExistence type="predicted"/>
<feature type="compositionally biased region" description="Pro residues" evidence="1">
    <location>
        <begin position="168"/>
        <end position="182"/>
    </location>
</feature>
<feature type="region of interest" description="Disordered" evidence="1">
    <location>
        <begin position="110"/>
        <end position="217"/>
    </location>
</feature>
<dbReference type="InParanoid" id="A0A0G4F5X1"/>
<dbReference type="EMBL" id="CDMY01000377">
    <property type="protein sequence ID" value="CEM07766.1"/>
    <property type="molecule type" value="Genomic_DNA"/>
</dbReference>
<feature type="compositionally biased region" description="Basic residues" evidence="1">
    <location>
        <begin position="193"/>
        <end position="202"/>
    </location>
</feature>
<dbReference type="AlphaFoldDB" id="A0A0G4F5X1"/>
<organism evidence="2 3">
    <name type="scientific">Vitrella brassicaformis (strain CCMP3155)</name>
    <dbReference type="NCBI Taxonomy" id="1169540"/>
    <lineage>
        <taxon>Eukaryota</taxon>
        <taxon>Sar</taxon>
        <taxon>Alveolata</taxon>
        <taxon>Colpodellida</taxon>
        <taxon>Vitrellaceae</taxon>
        <taxon>Vitrella</taxon>
    </lineage>
</organism>
<reference evidence="2 3" key="1">
    <citation type="submission" date="2014-11" db="EMBL/GenBank/DDBJ databases">
        <authorList>
            <person name="Zhu J."/>
            <person name="Qi W."/>
            <person name="Song R."/>
        </authorList>
    </citation>
    <scope>NUCLEOTIDE SEQUENCE [LARGE SCALE GENOMIC DNA]</scope>
</reference>
<name>A0A0G4F5X1_VITBC</name>
<dbReference type="Proteomes" id="UP000041254">
    <property type="component" value="Unassembled WGS sequence"/>
</dbReference>
<feature type="region of interest" description="Disordered" evidence="1">
    <location>
        <begin position="1"/>
        <end position="42"/>
    </location>
</feature>